<dbReference type="GO" id="GO:0005886">
    <property type="term" value="C:plasma membrane"/>
    <property type="evidence" value="ECO:0007669"/>
    <property type="project" value="TreeGrafter"/>
</dbReference>
<dbReference type="EMBL" id="BMZO01000004">
    <property type="protein sequence ID" value="GHC69053.1"/>
    <property type="molecule type" value="Genomic_DNA"/>
</dbReference>
<reference evidence="3" key="1">
    <citation type="journal article" date="2014" name="Int. J. Syst. Evol. Microbiol.">
        <title>Complete genome sequence of Corynebacterium casei LMG S-19264T (=DSM 44701T), isolated from a smear-ripened cheese.</title>
        <authorList>
            <consortium name="US DOE Joint Genome Institute (JGI-PGF)"/>
            <person name="Walter F."/>
            <person name="Albersmeier A."/>
            <person name="Kalinowski J."/>
            <person name="Ruckert C."/>
        </authorList>
    </citation>
    <scope>NUCLEOTIDE SEQUENCE</scope>
    <source>
        <strain evidence="3">KCTC 42097</strain>
    </source>
</reference>
<dbReference type="Pfam" id="PF09335">
    <property type="entry name" value="VTT_dom"/>
    <property type="match status" value="1"/>
</dbReference>
<comment type="caution">
    <text evidence="3">The sequence shown here is derived from an EMBL/GenBank/DDBJ whole genome shotgun (WGS) entry which is preliminary data.</text>
</comment>
<sequence>MIRALYDWTMRLAAKPKATYALGAVSFAESSFFPIPPDALLIPMILSSRARAWRLAFICTAASVLGGLAGYLIGAFLFEQLATPILRLYGYADQFGSFAEFYNAWGTWIVLIGGLTPFPYKIITIASGATGLDIVTFLIFSFIARGMRFYAVAALLYWVGPPVREFIERRLGLVFSVAVALLLGGFVAVRFFF</sequence>
<feature type="transmembrane region" description="Helical" evidence="1">
    <location>
        <begin position="55"/>
        <end position="78"/>
    </location>
</feature>
<keyword evidence="1" id="KW-0812">Transmembrane</keyword>
<dbReference type="InterPro" id="IPR051311">
    <property type="entry name" value="DedA_domain"/>
</dbReference>
<protein>
    <recommendedName>
        <fullName evidence="2">VTT domain-containing protein</fullName>
    </recommendedName>
</protein>
<dbReference type="RefSeq" id="WP_189489321.1">
    <property type="nucleotide sequence ID" value="NZ_BMZO01000004.1"/>
</dbReference>
<keyword evidence="1" id="KW-0472">Membrane</keyword>
<gene>
    <name evidence="3" type="ORF">GCM10010136_14390</name>
</gene>
<organism evidence="3 4">
    <name type="scientific">Limoniibacter endophyticus</name>
    <dbReference type="NCBI Taxonomy" id="1565040"/>
    <lineage>
        <taxon>Bacteria</taxon>
        <taxon>Pseudomonadati</taxon>
        <taxon>Pseudomonadota</taxon>
        <taxon>Alphaproteobacteria</taxon>
        <taxon>Hyphomicrobiales</taxon>
        <taxon>Bartonellaceae</taxon>
        <taxon>Limoniibacter</taxon>
    </lineage>
</organism>
<dbReference type="PANTHER" id="PTHR42709">
    <property type="entry name" value="ALKALINE PHOSPHATASE LIKE PROTEIN"/>
    <property type="match status" value="1"/>
</dbReference>
<proteinExistence type="predicted"/>
<name>A0A8J3DNT4_9HYPH</name>
<reference evidence="3" key="2">
    <citation type="submission" date="2020-09" db="EMBL/GenBank/DDBJ databases">
        <authorList>
            <person name="Sun Q."/>
            <person name="Kim S."/>
        </authorList>
    </citation>
    <scope>NUCLEOTIDE SEQUENCE</scope>
    <source>
        <strain evidence="3">KCTC 42097</strain>
    </source>
</reference>
<evidence type="ECO:0000313" key="3">
    <source>
        <dbReference type="EMBL" id="GHC69053.1"/>
    </source>
</evidence>
<dbReference type="Proteomes" id="UP000641137">
    <property type="component" value="Unassembled WGS sequence"/>
</dbReference>
<feature type="transmembrane region" description="Helical" evidence="1">
    <location>
        <begin position="171"/>
        <end position="192"/>
    </location>
</feature>
<evidence type="ECO:0000313" key="4">
    <source>
        <dbReference type="Proteomes" id="UP000641137"/>
    </source>
</evidence>
<dbReference type="InterPro" id="IPR032816">
    <property type="entry name" value="VTT_dom"/>
</dbReference>
<dbReference type="PANTHER" id="PTHR42709:SF11">
    <property type="entry name" value="DEDA FAMILY PROTEIN"/>
    <property type="match status" value="1"/>
</dbReference>
<accession>A0A8J3DNT4</accession>
<feature type="domain" description="VTT" evidence="2">
    <location>
        <begin position="50"/>
        <end position="154"/>
    </location>
</feature>
<feature type="transmembrane region" description="Helical" evidence="1">
    <location>
        <begin position="105"/>
        <end position="123"/>
    </location>
</feature>
<keyword evidence="4" id="KW-1185">Reference proteome</keyword>
<evidence type="ECO:0000256" key="1">
    <source>
        <dbReference type="SAM" id="Phobius"/>
    </source>
</evidence>
<keyword evidence="1" id="KW-1133">Transmembrane helix</keyword>
<dbReference type="AlphaFoldDB" id="A0A8J3DNT4"/>
<evidence type="ECO:0000259" key="2">
    <source>
        <dbReference type="Pfam" id="PF09335"/>
    </source>
</evidence>